<dbReference type="AlphaFoldDB" id="A0A2M9A5U7"/>
<evidence type="ECO:0000313" key="2">
    <source>
        <dbReference type="EMBL" id="PJJ41092.1"/>
    </source>
</evidence>
<dbReference type="PANTHER" id="PTHR42780:SF1">
    <property type="entry name" value="ISOLEUCINE--TRNA LIGASE, CYTOPLASMIC"/>
    <property type="match status" value="1"/>
</dbReference>
<keyword evidence="2" id="KW-0030">Aminoacyl-tRNA synthetase</keyword>
<comment type="caution">
    <text evidence="2">The sequence shown here is derived from an EMBL/GenBank/DDBJ whole genome shotgun (WGS) entry which is preliminary data.</text>
</comment>
<accession>A0A2M9A5U7</accession>
<dbReference type="InterPro" id="IPR023586">
    <property type="entry name" value="Ile-tRNA-ligase_type2"/>
</dbReference>
<dbReference type="Pfam" id="PF19302">
    <property type="entry name" value="DUF5915"/>
    <property type="match status" value="1"/>
</dbReference>
<keyword evidence="2" id="KW-0436">Ligase</keyword>
<dbReference type="RefSeq" id="WP_241899461.1">
    <property type="nucleotide sequence ID" value="NZ_PGEX01000001.1"/>
</dbReference>
<dbReference type="GO" id="GO:0004822">
    <property type="term" value="F:isoleucine-tRNA ligase activity"/>
    <property type="evidence" value="ECO:0007669"/>
    <property type="project" value="InterPro"/>
</dbReference>
<feature type="region of interest" description="Disordered" evidence="1">
    <location>
        <begin position="51"/>
        <end position="70"/>
    </location>
</feature>
<keyword evidence="3" id="KW-1185">Reference proteome</keyword>
<name>A0A2M9A5U7_9BACT</name>
<dbReference type="PANTHER" id="PTHR42780">
    <property type="entry name" value="SOLEUCYL-TRNA SYNTHETASE"/>
    <property type="match status" value="1"/>
</dbReference>
<gene>
    <name evidence="2" type="ORF">BGX16_1048</name>
</gene>
<organism evidence="2 3">
    <name type="scientific">Hallerella succinigenes</name>
    <dbReference type="NCBI Taxonomy" id="1896222"/>
    <lineage>
        <taxon>Bacteria</taxon>
        <taxon>Pseudomonadati</taxon>
        <taxon>Fibrobacterota</taxon>
        <taxon>Fibrobacteria</taxon>
        <taxon>Fibrobacterales</taxon>
        <taxon>Fibrobacteraceae</taxon>
        <taxon>Hallerella</taxon>
    </lineage>
</organism>
<evidence type="ECO:0000256" key="1">
    <source>
        <dbReference type="SAM" id="MobiDB-lite"/>
    </source>
</evidence>
<proteinExistence type="predicted"/>
<protein>
    <submittedName>
        <fullName evidence="2">Isoleucyl-tRNA synthetase</fullName>
    </submittedName>
</protein>
<dbReference type="EMBL" id="PGEX01000001">
    <property type="protein sequence ID" value="PJJ41092.1"/>
    <property type="molecule type" value="Genomic_DNA"/>
</dbReference>
<reference evidence="2 3" key="1">
    <citation type="submission" date="2017-11" db="EMBL/GenBank/DDBJ databases">
        <title>Animal gut microbial communities from fecal samples from Wisconsin, USA.</title>
        <authorList>
            <person name="Neumann A."/>
        </authorList>
    </citation>
    <scope>NUCLEOTIDE SEQUENCE [LARGE SCALE GENOMIC DNA]</scope>
    <source>
        <strain evidence="2 3">UWS3</strain>
    </source>
</reference>
<dbReference type="Proteomes" id="UP000231134">
    <property type="component" value="Unassembled WGS sequence"/>
</dbReference>
<dbReference type="GO" id="GO:0006428">
    <property type="term" value="P:isoleucyl-tRNA aminoacylation"/>
    <property type="evidence" value="ECO:0007669"/>
    <property type="project" value="TreeGrafter"/>
</dbReference>
<evidence type="ECO:0000313" key="3">
    <source>
        <dbReference type="Proteomes" id="UP000231134"/>
    </source>
</evidence>
<sequence>MQTKLEKLSAKPNFLAIKAKGPDYAKNMKVISAKLNSLTVDEIKALLQNGDNHARRESREDLSSHDRAEEVGREAQTIKFDFGEVGADCLMLNRIVADGMAVEANQHFTVALDLKITDELRRACVARELVNRIQNRRKDQNYAITDKIEVTLFSASDVFKQAVAENEAYIAGETQAVAIKWAAAADGLEANDADGEAFSFTTVKA</sequence>
<feature type="compositionally biased region" description="Basic and acidic residues" evidence="1">
    <location>
        <begin position="52"/>
        <end position="70"/>
    </location>
</feature>